<dbReference type="SUPFAM" id="SSF52172">
    <property type="entry name" value="CheY-like"/>
    <property type="match status" value="1"/>
</dbReference>
<feature type="modified residue" description="4-aspartylphosphate" evidence="2">
    <location>
        <position position="62"/>
    </location>
</feature>
<dbReference type="InterPro" id="IPR001789">
    <property type="entry name" value="Sig_transdc_resp-reg_receiver"/>
</dbReference>
<gene>
    <name evidence="4" type="ORF">CWD77_03865</name>
</gene>
<dbReference type="PANTHER" id="PTHR44591">
    <property type="entry name" value="STRESS RESPONSE REGULATOR PROTEIN 1"/>
    <property type="match status" value="1"/>
</dbReference>
<dbReference type="RefSeq" id="WP_101071901.1">
    <property type="nucleotide sequence ID" value="NZ_PISP01000001.1"/>
</dbReference>
<evidence type="ECO:0000259" key="3">
    <source>
        <dbReference type="PROSITE" id="PS50110"/>
    </source>
</evidence>
<keyword evidence="1 2" id="KW-0597">Phosphoprotein</keyword>
<evidence type="ECO:0000313" key="5">
    <source>
        <dbReference type="Proteomes" id="UP000233398"/>
    </source>
</evidence>
<organism evidence="4 5">
    <name type="scientific">Rhodohalobacter barkolensis</name>
    <dbReference type="NCBI Taxonomy" id="2053187"/>
    <lineage>
        <taxon>Bacteria</taxon>
        <taxon>Pseudomonadati</taxon>
        <taxon>Balneolota</taxon>
        <taxon>Balneolia</taxon>
        <taxon>Balneolales</taxon>
        <taxon>Balneolaceae</taxon>
        <taxon>Rhodohalobacter</taxon>
    </lineage>
</organism>
<reference evidence="4 5" key="1">
    <citation type="submission" date="2017-11" db="EMBL/GenBank/DDBJ databases">
        <title>Rhodohalobacter 15182 sp. nov., isolated from a salt lake.</title>
        <authorList>
            <person name="Han S."/>
        </authorList>
    </citation>
    <scope>NUCLEOTIDE SEQUENCE [LARGE SCALE GENOMIC DNA]</scope>
    <source>
        <strain evidence="4 5">15182</strain>
    </source>
</reference>
<evidence type="ECO:0000256" key="1">
    <source>
        <dbReference type="ARBA" id="ARBA00022553"/>
    </source>
</evidence>
<dbReference type="Proteomes" id="UP000233398">
    <property type="component" value="Unassembled WGS sequence"/>
</dbReference>
<dbReference type="GO" id="GO:0000160">
    <property type="term" value="P:phosphorelay signal transduction system"/>
    <property type="evidence" value="ECO:0007669"/>
    <property type="project" value="InterPro"/>
</dbReference>
<dbReference type="SMART" id="SM00448">
    <property type="entry name" value="REC"/>
    <property type="match status" value="1"/>
</dbReference>
<dbReference type="InterPro" id="IPR050595">
    <property type="entry name" value="Bact_response_regulator"/>
</dbReference>
<dbReference type="AlphaFoldDB" id="A0A2N0VKA6"/>
<feature type="domain" description="Response regulatory" evidence="3">
    <location>
        <begin position="6"/>
        <end position="130"/>
    </location>
</feature>
<sequence>MKPEIYILVVEDEPEVLDSIVRDITEFEDYFTVEMADTAEEAESLIDEITGRDGKIGLILCDHVLPGKNGVELLVEMQKNEKTISTRKVLITGQAGLDETVKAVNEADLKHYIAKPWEKKDLVDITRKLLTDFVLEEVKDPLPFMQILDSERIAESLRTGRKITDQ</sequence>
<evidence type="ECO:0000313" key="4">
    <source>
        <dbReference type="EMBL" id="PKD44610.1"/>
    </source>
</evidence>
<proteinExistence type="predicted"/>
<dbReference type="PANTHER" id="PTHR44591:SF3">
    <property type="entry name" value="RESPONSE REGULATORY DOMAIN-CONTAINING PROTEIN"/>
    <property type="match status" value="1"/>
</dbReference>
<protein>
    <recommendedName>
        <fullName evidence="3">Response regulatory domain-containing protein</fullName>
    </recommendedName>
</protein>
<dbReference type="InterPro" id="IPR011006">
    <property type="entry name" value="CheY-like_superfamily"/>
</dbReference>
<comment type="caution">
    <text evidence="4">The sequence shown here is derived from an EMBL/GenBank/DDBJ whole genome shotgun (WGS) entry which is preliminary data.</text>
</comment>
<dbReference type="Pfam" id="PF00072">
    <property type="entry name" value="Response_reg"/>
    <property type="match status" value="1"/>
</dbReference>
<dbReference type="PROSITE" id="PS50110">
    <property type="entry name" value="RESPONSE_REGULATORY"/>
    <property type="match status" value="1"/>
</dbReference>
<evidence type="ECO:0000256" key="2">
    <source>
        <dbReference type="PROSITE-ProRule" id="PRU00169"/>
    </source>
</evidence>
<dbReference type="OrthoDB" id="109585at2"/>
<name>A0A2N0VKA6_9BACT</name>
<keyword evidence="5" id="KW-1185">Reference proteome</keyword>
<dbReference type="EMBL" id="PISP01000001">
    <property type="protein sequence ID" value="PKD44610.1"/>
    <property type="molecule type" value="Genomic_DNA"/>
</dbReference>
<dbReference type="Gene3D" id="3.40.50.2300">
    <property type="match status" value="1"/>
</dbReference>
<accession>A0A2N0VKA6</accession>